<evidence type="ECO:0000256" key="6">
    <source>
        <dbReference type="ARBA" id="ARBA00023128"/>
    </source>
</evidence>
<organism evidence="11 12">
    <name type="scientific">Dacryopinax primogenitus (strain DJM 731)</name>
    <name type="common">Brown rot fungus</name>
    <dbReference type="NCBI Taxonomy" id="1858805"/>
    <lineage>
        <taxon>Eukaryota</taxon>
        <taxon>Fungi</taxon>
        <taxon>Dikarya</taxon>
        <taxon>Basidiomycota</taxon>
        <taxon>Agaricomycotina</taxon>
        <taxon>Dacrymycetes</taxon>
        <taxon>Dacrymycetales</taxon>
        <taxon>Dacrymycetaceae</taxon>
        <taxon>Dacryopinax</taxon>
    </lineage>
</organism>
<gene>
    <name evidence="11" type="ORF">DACRYDRAFT_20432</name>
</gene>
<dbReference type="AlphaFoldDB" id="M5GDT9"/>
<dbReference type="STRING" id="1858805.M5GDT9"/>
<proteinExistence type="inferred from homology"/>
<dbReference type="InterPro" id="IPR023395">
    <property type="entry name" value="MCP_dom_sf"/>
</dbReference>
<dbReference type="RefSeq" id="XP_040631721.1">
    <property type="nucleotide sequence ID" value="XM_040771930.1"/>
</dbReference>
<reference evidence="11 12" key="1">
    <citation type="journal article" date="2012" name="Science">
        <title>The Paleozoic origin of enzymatic lignin decomposition reconstructed from 31 fungal genomes.</title>
        <authorList>
            <person name="Floudas D."/>
            <person name="Binder M."/>
            <person name="Riley R."/>
            <person name="Barry K."/>
            <person name="Blanchette R.A."/>
            <person name="Henrissat B."/>
            <person name="Martinez A.T."/>
            <person name="Otillar R."/>
            <person name="Spatafora J.W."/>
            <person name="Yadav J.S."/>
            <person name="Aerts A."/>
            <person name="Benoit I."/>
            <person name="Boyd A."/>
            <person name="Carlson A."/>
            <person name="Copeland A."/>
            <person name="Coutinho P.M."/>
            <person name="de Vries R.P."/>
            <person name="Ferreira P."/>
            <person name="Findley K."/>
            <person name="Foster B."/>
            <person name="Gaskell J."/>
            <person name="Glotzer D."/>
            <person name="Gorecki P."/>
            <person name="Heitman J."/>
            <person name="Hesse C."/>
            <person name="Hori C."/>
            <person name="Igarashi K."/>
            <person name="Jurgens J.A."/>
            <person name="Kallen N."/>
            <person name="Kersten P."/>
            <person name="Kohler A."/>
            <person name="Kuees U."/>
            <person name="Kumar T.K.A."/>
            <person name="Kuo A."/>
            <person name="LaButti K."/>
            <person name="Larrondo L.F."/>
            <person name="Lindquist E."/>
            <person name="Ling A."/>
            <person name="Lombard V."/>
            <person name="Lucas S."/>
            <person name="Lundell T."/>
            <person name="Martin R."/>
            <person name="McLaughlin D.J."/>
            <person name="Morgenstern I."/>
            <person name="Morin E."/>
            <person name="Murat C."/>
            <person name="Nagy L.G."/>
            <person name="Nolan M."/>
            <person name="Ohm R.A."/>
            <person name="Patyshakuliyeva A."/>
            <person name="Rokas A."/>
            <person name="Ruiz-Duenas F.J."/>
            <person name="Sabat G."/>
            <person name="Salamov A."/>
            <person name="Samejima M."/>
            <person name="Schmutz J."/>
            <person name="Slot J.C."/>
            <person name="St John F."/>
            <person name="Stenlid J."/>
            <person name="Sun H."/>
            <person name="Sun S."/>
            <person name="Syed K."/>
            <person name="Tsang A."/>
            <person name="Wiebenga A."/>
            <person name="Young D."/>
            <person name="Pisabarro A."/>
            <person name="Eastwood D.C."/>
            <person name="Martin F."/>
            <person name="Cullen D."/>
            <person name="Grigoriev I.V."/>
            <person name="Hibbett D.S."/>
        </authorList>
    </citation>
    <scope>NUCLEOTIDE SEQUENCE [LARGE SCALE GENOMIC DNA]</scope>
    <source>
        <strain evidence="11 12">DJM-731 SS1</strain>
    </source>
</reference>
<evidence type="ECO:0000256" key="5">
    <source>
        <dbReference type="ARBA" id="ARBA00022989"/>
    </source>
</evidence>
<feature type="repeat" description="Solcar" evidence="8">
    <location>
        <begin position="298"/>
        <end position="386"/>
    </location>
</feature>
<evidence type="ECO:0000256" key="2">
    <source>
        <dbReference type="ARBA" id="ARBA00022448"/>
    </source>
</evidence>
<dbReference type="Proteomes" id="UP000030653">
    <property type="component" value="Unassembled WGS sequence"/>
</dbReference>
<keyword evidence="4" id="KW-0677">Repeat</keyword>
<dbReference type="Pfam" id="PF00153">
    <property type="entry name" value="Mito_carr"/>
    <property type="match status" value="3"/>
</dbReference>
<dbReference type="EMBL" id="JH795857">
    <property type="protein sequence ID" value="EJU04827.1"/>
    <property type="molecule type" value="Genomic_DNA"/>
</dbReference>
<keyword evidence="3 8" id="KW-0812">Transmembrane</keyword>
<feature type="region of interest" description="Disordered" evidence="10">
    <location>
        <begin position="209"/>
        <end position="229"/>
    </location>
</feature>
<dbReference type="PANTHER" id="PTHR24089">
    <property type="entry name" value="SOLUTE CARRIER FAMILY 25"/>
    <property type="match status" value="1"/>
</dbReference>
<evidence type="ECO:0000256" key="3">
    <source>
        <dbReference type="ARBA" id="ARBA00022692"/>
    </source>
</evidence>
<evidence type="ECO:0000313" key="12">
    <source>
        <dbReference type="Proteomes" id="UP000030653"/>
    </source>
</evidence>
<name>M5GDT9_DACPD</name>
<dbReference type="InterPro" id="IPR002067">
    <property type="entry name" value="MCP"/>
</dbReference>
<accession>M5GDT9</accession>
<keyword evidence="7 8" id="KW-0472">Membrane</keyword>
<evidence type="ECO:0000256" key="4">
    <source>
        <dbReference type="ARBA" id="ARBA00022737"/>
    </source>
</evidence>
<dbReference type="InterPro" id="IPR018108">
    <property type="entry name" value="MCP_transmembrane"/>
</dbReference>
<evidence type="ECO:0000256" key="8">
    <source>
        <dbReference type="PROSITE-ProRule" id="PRU00282"/>
    </source>
</evidence>
<keyword evidence="2 9" id="KW-0813">Transport</keyword>
<protein>
    <submittedName>
        <fullName evidence="11">Mitochondrial carrier</fullName>
    </submittedName>
</protein>
<comment type="subcellular location">
    <subcellularLocation>
        <location evidence="1">Mitochondrion membrane</location>
        <topology evidence="1">Multi-pass membrane protein</topology>
    </subcellularLocation>
</comment>
<evidence type="ECO:0000256" key="9">
    <source>
        <dbReference type="RuleBase" id="RU000488"/>
    </source>
</evidence>
<keyword evidence="12" id="KW-1185">Reference proteome</keyword>
<dbReference type="GO" id="GO:0031966">
    <property type="term" value="C:mitochondrial membrane"/>
    <property type="evidence" value="ECO:0007669"/>
    <property type="project" value="UniProtKB-SubCell"/>
</dbReference>
<dbReference type="GO" id="GO:0055085">
    <property type="term" value="P:transmembrane transport"/>
    <property type="evidence" value="ECO:0007669"/>
    <property type="project" value="InterPro"/>
</dbReference>
<feature type="repeat" description="Solcar" evidence="8">
    <location>
        <begin position="55"/>
        <end position="146"/>
    </location>
</feature>
<evidence type="ECO:0000256" key="7">
    <source>
        <dbReference type="ARBA" id="ARBA00023136"/>
    </source>
</evidence>
<dbReference type="SUPFAM" id="SSF103506">
    <property type="entry name" value="Mitochondrial carrier"/>
    <property type="match status" value="1"/>
</dbReference>
<evidence type="ECO:0000256" key="10">
    <source>
        <dbReference type="SAM" id="MobiDB-lite"/>
    </source>
</evidence>
<sequence>MPPSVPSSSSFPPQAPNAPPIASSFSLSSLAHPSRIKQLYLESRQRARVDRTSWDYIMRTGFAGGLAGCVAKTAVAPLDRVKILFQTSNKDFQKFAGTFVGVAYAAREIYRTSGLRGLFQGHSATLLRVFPYAGIKFVAYDQLAFILMPTRESETKWKRFVAGAGSGVMSVLCTYPLELIRVRLAYTTRLTGNHALWHTIRTIYREGEAPSTTFSSPPSASPTPSGAATATATSSAKTIRIIPKGSLFALFPLFKFYRGFTVTLTGMIPYAGTSFLMYGTLHRALQASGIPEEQLRRHKPFADLSIGAVAGAVSQTASYPFEVIRRRMQVGGVAHPERWLRWGETVQAIWSSRGWKGFFVGLSIGYVKVVPMTAISFATWEWGKRMLL</sequence>
<dbReference type="GeneID" id="63686992"/>
<keyword evidence="6" id="KW-0496">Mitochondrion</keyword>
<dbReference type="PROSITE" id="PS50920">
    <property type="entry name" value="SOLCAR"/>
    <property type="match status" value="2"/>
</dbReference>
<comment type="similarity">
    <text evidence="9">Belongs to the mitochondrial carrier (TC 2.A.29) family.</text>
</comment>
<evidence type="ECO:0000313" key="11">
    <source>
        <dbReference type="EMBL" id="EJU04827.1"/>
    </source>
</evidence>
<dbReference type="HOGENOM" id="CLU_015166_10_0_1"/>
<evidence type="ECO:0000256" key="1">
    <source>
        <dbReference type="ARBA" id="ARBA00004225"/>
    </source>
</evidence>
<dbReference type="OrthoDB" id="270584at2759"/>
<dbReference type="OMA" id="VYERMKW"/>
<keyword evidence="5" id="KW-1133">Transmembrane helix</keyword>
<dbReference type="Gene3D" id="1.50.40.10">
    <property type="entry name" value="Mitochondrial carrier domain"/>
    <property type="match status" value="1"/>
</dbReference>
<dbReference type="PRINTS" id="PR00926">
    <property type="entry name" value="MITOCARRIER"/>
</dbReference>